<dbReference type="Proteomes" id="UP000075787">
    <property type="component" value="Unassembled WGS sequence"/>
</dbReference>
<keyword evidence="4 6" id="KW-1133">Transmembrane helix</keyword>
<dbReference type="Pfam" id="PF00892">
    <property type="entry name" value="EamA"/>
    <property type="match status" value="1"/>
</dbReference>
<protein>
    <submittedName>
        <fullName evidence="8">Transporter</fullName>
    </submittedName>
</protein>
<dbReference type="EMBL" id="LPZR01000111">
    <property type="protein sequence ID" value="KYO53643.1"/>
    <property type="molecule type" value="Genomic_DNA"/>
</dbReference>
<keyword evidence="2" id="KW-1003">Cell membrane</keyword>
<feature type="transmembrane region" description="Helical" evidence="6">
    <location>
        <begin position="236"/>
        <end position="256"/>
    </location>
</feature>
<feature type="domain" description="EamA" evidence="7">
    <location>
        <begin position="148"/>
        <end position="277"/>
    </location>
</feature>
<dbReference type="InterPro" id="IPR051258">
    <property type="entry name" value="Diverse_Substrate_Transporter"/>
</dbReference>
<evidence type="ECO:0000256" key="6">
    <source>
        <dbReference type="SAM" id="Phobius"/>
    </source>
</evidence>
<dbReference type="NCBIfam" id="NF007823">
    <property type="entry name" value="PRK10532.1"/>
    <property type="match status" value="1"/>
</dbReference>
<comment type="subcellular location">
    <subcellularLocation>
        <location evidence="1">Cell membrane</location>
        <topology evidence="1">Multi-pass membrane protein</topology>
    </subcellularLocation>
</comment>
<evidence type="ECO:0000259" key="7">
    <source>
        <dbReference type="Pfam" id="PF00892"/>
    </source>
</evidence>
<dbReference type="PANTHER" id="PTHR42920">
    <property type="entry name" value="OS03G0707200 PROTEIN-RELATED"/>
    <property type="match status" value="1"/>
</dbReference>
<dbReference type="InterPro" id="IPR037185">
    <property type="entry name" value="EmrE-like"/>
</dbReference>
<evidence type="ECO:0000256" key="5">
    <source>
        <dbReference type="ARBA" id="ARBA00023136"/>
    </source>
</evidence>
<evidence type="ECO:0000313" key="8">
    <source>
        <dbReference type="EMBL" id="KYO53643.1"/>
    </source>
</evidence>
<evidence type="ECO:0000313" key="9">
    <source>
        <dbReference type="Proteomes" id="UP000075787"/>
    </source>
</evidence>
<dbReference type="SUPFAM" id="SSF103481">
    <property type="entry name" value="Multidrug resistance efflux transporter EmrE"/>
    <property type="match status" value="2"/>
</dbReference>
<dbReference type="InterPro" id="IPR000620">
    <property type="entry name" value="EamA_dom"/>
</dbReference>
<dbReference type="OrthoDB" id="9815120at2"/>
<name>A0A162L7Y8_9PROT</name>
<feature type="transmembrane region" description="Helical" evidence="6">
    <location>
        <begin position="121"/>
        <end position="140"/>
    </location>
</feature>
<evidence type="ECO:0000256" key="3">
    <source>
        <dbReference type="ARBA" id="ARBA00022692"/>
    </source>
</evidence>
<feature type="transmembrane region" description="Helical" evidence="6">
    <location>
        <begin position="96"/>
        <end position="114"/>
    </location>
</feature>
<dbReference type="AlphaFoldDB" id="A0A162L7Y8"/>
<feature type="transmembrane region" description="Helical" evidence="6">
    <location>
        <begin position="73"/>
        <end position="90"/>
    </location>
</feature>
<dbReference type="RefSeq" id="WP_062763572.1">
    <property type="nucleotide sequence ID" value="NZ_CP121045.1"/>
</dbReference>
<evidence type="ECO:0000256" key="1">
    <source>
        <dbReference type="ARBA" id="ARBA00004651"/>
    </source>
</evidence>
<gene>
    <name evidence="8" type="ORF">AUP44_26670</name>
</gene>
<evidence type="ECO:0000256" key="2">
    <source>
        <dbReference type="ARBA" id="ARBA00022475"/>
    </source>
</evidence>
<feature type="transmembrane region" description="Helical" evidence="6">
    <location>
        <begin position="205"/>
        <end position="224"/>
    </location>
</feature>
<evidence type="ECO:0000256" key="4">
    <source>
        <dbReference type="ARBA" id="ARBA00022989"/>
    </source>
</evidence>
<feature type="transmembrane region" description="Helical" evidence="6">
    <location>
        <begin position="146"/>
        <end position="165"/>
    </location>
</feature>
<accession>A0A162L7Y8</accession>
<keyword evidence="3 6" id="KW-0812">Transmembrane</keyword>
<comment type="caution">
    <text evidence="8">The sequence shown here is derived from an EMBL/GenBank/DDBJ whole genome shotgun (WGS) entry which is preliminary data.</text>
</comment>
<keyword evidence="5 6" id="KW-0472">Membrane</keyword>
<dbReference type="GO" id="GO:0005886">
    <property type="term" value="C:plasma membrane"/>
    <property type="evidence" value="ECO:0007669"/>
    <property type="project" value="UniProtKB-SubCell"/>
</dbReference>
<organism evidence="8 9">
    <name type="scientific">Tistrella mobilis</name>
    <dbReference type="NCBI Taxonomy" id="171437"/>
    <lineage>
        <taxon>Bacteria</taxon>
        <taxon>Pseudomonadati</taxon>
        <taxon>Pseudomonadota</taxon>
        <taxon>Alphaproteobacteria</taxon>
        <taxon>Geminicoccales</taxon>
        <taxon>Geminicoccaceae</taxon>
        <taxon>Tistrella</taxon>
    </lineage>
</organism>
<reference evidence="8 9" key="1">
    <citation type="submission" date="2015-12" db="EMBL/GenBank/DDBJ databases">
        <title>Genome sequence of Tistrella mobilis MCCC 1A02139.</title>
        <authorList>
            <person name="Lu L."/>
            <person name="Lai Q."/>
            <person name="Shao Z."/>
            <person name="Qian P."/>
        </authorList>
    </citation>
    <scope>NUCLEOTIDE SEQUENCE [LARGE SCALE GENOMIC DNA]</scope>
    <source>
        <strain evidence="8 9">MCCC 1A02139</strain>
    </source>
</reference>
<feature type="transmembrane region" description="Helical" evidence="6">
    <location>
        <begin position="177"/>
        <end position="199"/>
    </location>
</feature>
<dbReference type="PANTHER" id="PTHR42920:SF24">
    <property type="entry name" value="AROMATIC AMINO ACID EXPORTER YDDG"/>
    <property type="match status" value="1"/>
</dbReference>
<sequence>MSTRHQGSILLPVGLLLIAIASIQSGASLAKTLFPAIGAQGAVTLRLVFAAMLLMAVFRPWRVRFTTSALKSVAIYGLALGGMNLSFYMALRTVPLGVAVALEFTGPLVVALVGARRPMDFVWVALAVAGLLLLLPVGGLENGVDPLGAGYALGAGVCWALYILFGQKAGATHGMQTSAYGALIAAALVMPFGILHAGTGLIDPAVLPVALVVAVLSTALPYSLEMMALTRLPTRTFGILMSVEPAMAALSGLVFMGEQLSGLQWLAIGAIISASAGTTLTARREPAPAPAPVQPATD</sequence>
<proteinExistence type="predicted"/>
<dbReference type="GeneID" id="97243569"/>
<feature type="transmembrane region" description="Helical" evidence="6">
    <location>
        <begin position="40"/>
        <end position="61"/>
    </location>
</feature>